<evidence type="ECO:0000313" key="1">
    <source>
        <dbReference type="EMBL" id="MEJ8304474.1"/>
    </source>
</evidence>
<proteinExistence type="predicted"/>
<dbReference type="Proteomes" id="UP001380953">
    <property type="component" value="Unassembled WGS sequence"/>
</dbReference>
<gene>
    <name evidence="1" type="ORF">WKI47_11270</name>
</gene>
<organism evidence="1 2">
    <name type="scientific">Saccharibacillus sacchari</name>
    <dbReference type="NCBI Taxonomy" id="456493"/>
    <lineage>
        <taxon>Bacteria</taxon>
        <taxon>Bacillati</taxon>
        <taxon>Bacillota</taxon>
        <taxon>Bacilli</taxon>
        <taxon>Bacillales</taxon>
        <taxon>Paenibacillaceae</taxon>
        <taxon>Saccharibacillus</taxon>
    </lineage>
</organism>
<protein>
    <submittedName>
        <fullName evidence="1">Sigma-70 family RNA polymerase sigma factor</fullName>
    </submittedName>
</protein>
<reference evidence="1" key="1">
    <citation type="submission" date="2024-03" db="EMBL/GenBank/DDBJ databases">
        <title>Whole genome sequecning of epiphytes from Marcgravia umbellata leaves.</title>
        <authorList>
            <person name="Kumar G."/>
            <person name="Savka M.A."/>
        </authorList>
    </citation>
    <scope>NUCLEOTIDE SEQUENCE</scope>
    <source>
        <strain evidence="1">RIT_BL5</strain>
    </source>
</reference>
<name>A0ACC6PC11_9BACL</name>
<accession>A0ACC6PC11</accession>
<comment type="caution">
    <text evidence="1">The sequence shown here is derived from an EMBL/GenBank/DDBJ whole genome shotgun (WGS) entry which is preliminary data.</text>
</comment>
<sequence>MIFIRPKFKGRPSKEEQFSEQLTGIREKLYRLAYCYVKNEQEALDIVSEATYKGFLAYGKAQSVTYFDTWMSRIVINAAIDHIRRSKRSVSIEDYGKELVASEPSTSTEEKLDLYEALDRLVPDEKTYIILKFFTDMSFREMAEVLDISENTVKSKFYRILNKLKAQLIEGEVDER</sequence>
<evidence type="ECO:0000313" key="2">
    <source>
        <dbReference type="Proteomes" id="UP001380953"/>
    </source>
</evidence>
<dbReference type="EMBL" id="JBBKAR010000033">
    <property type="protein sequence ID" value="MEJ8304474.1"/>
    <property type="molecule type" value="Genomic_DNA"/>
</dbReference>
<keyword evidence="2" id="KW-1185">Reference proteome</keyword>